<dbReference type="InterPro" id="IPR050415">
    <property type="entry name" value="MRET"/>
</dbReference>
<evidence type="ECO:0000259" key="4">
    <source>
        <dbReference type="PROSITE" id="PS51384"/>
    </source>
</evidence>
<keyword evidence="2" id="KW-0479">Metal-binding</keyword>
<organism evidence="5 6">
    <name type="scientific">Corynebacterium pygosceleis</name>
    <dbReference type="NCBI Taxonomy" id="2800406"/>
    <lineage>
        <taxon>Bacteria</taxon>
        <taxon>Bacillati</taxon>
        <taxon>Actinomycetota</taxon>
        <taxon>Actinomycetes</taxon>
        <taxon>Mycobacteriales</taxon>
        <taxon>Corynebacteriaceae</taxon>
        <taxon>Corynebacterium</taxon>
    </lineage>
</organism>
<dbReference type="InterPro" id="IPR039261">
    <property type="entry name" value="FNR_nucleotide-bd"/>
</dbReference>
<dbReference type="Gene3D" id="3.40.50.80">
    <property type="entry name" value="Nucleotide-binding domain of ferredoxin-NADP reductase (FNR) module"/>
    <property type="match status" value="1"/>
</dbReference>
<comment type="caution">
    <text evidence="5">The sequence shown here is derived from an EMBL/GenBank/DDBJ whole genome shotgun (WGS) entry which is preliminary data.</text>
</comment>
<dbReference type="EMBL" id="JAPMKU010000004">
    <property type="protein sequence ID" value="MCX7468991.1"/>
    <property type="molecule type" value="Genomic_DNA"/>
</dbReference>
<reference evidence="5" key="1">
    <citation type="submission" date="2022-11" db="EMBL/GenBank/DDBJ databases">
        <title>Corynebacterium sp. isolated from Penguins.</title>
        <authorList>
            <person name="Sedlar K."/>
            <person name="Svec P."/>
        </authorList>
    </citation>
    <scope>NUCLEOTIDE SEQUENCE</scope>
    <source>
        <strain evidence="5">P7374</strain>
    </source>
</reference>
<proteinExistence type="predicted"/>
<dbReference type="SUPFAM" id="SSF63380">
    <property type="entry name" value="Riboflavin synthase domain-like"/>
    <property type="match status" value="1"/>
</dbReference>
<gene>
    <name evidence="5" type="ORF">OS129_08910</name>
</gene>
<dbReference type="AlphaFoldDB" id="A0A9Q4C9W9"/>
<dbReference type="InterPro" id="IPR008333">
    <property type="entry name" value="Cbr1-like_FAD-bd_dom"/>
</dbReference>
<keyword evidence="3" id="KW-0411">Iron-sulfur</keyword>
<keyword evidence="2" id="KW-0408">Iron</keyword>
<dbReference type="GO" id="GO:0016491">
    <property type="term" value="F:oxidoreductase activity"/>
    <property type="evidence" value="ECO:0007669"/>
    <property type="project" value="InterPro"/>
</dbReference>
<feature type="domain" description="FAD-binding FR-type" evidence="4">
    <location>
        <begin position="142"/>
        <end position="242"/>
    </location>
</feature>
<evidence type="ECO:0000313" key="6">
    <source>
        <dbReference type="Proteomes" id="UP001071478"/>
    </source>
</evidence>
<protein>
    <submittedName>
        <fullName evidence="5">FAD-binding oxidoreductase</fullName>
    </submittedName>
</protein>
<keyword evidence="2" id="KW-0001">2Fe-2S</keyword>
<evidence type="ECO:0000256" key="1">
    <source>
        <dbReference type="ARBA" id="ARBA00001974"/>
    </source>
</evidence>
<dbReference type="GO" id="GO:0051537">
    <property type="term" value="F:2 iron, 2 sulfur cluster binding"/>
    <property type="evidence" value="ECO:0007669"/>
    <property type="project" value="UniProtKB-KW"/>
</dbReference>
<dbReference type="InterPro" id="IPR017938">
    <property type="entry name" value="Riboflavin_synthase-like_b-brl"/>
</dbReference>
<evidence type="ECO:0000256" key="3">
    <source>
        <dbReference type="ARBA" id="ARBA00023014"/>
    </source>
</evidence>
<dbReference type="Gene3D" id="2.40.30.10">
    <property type="entry name" value="Translation factors"/>
    <property type="match status" value="1"/>
</dbReference>
<dbReference type="Proteomes" id="UP001071478">
    <property type="component" value="Unassembled WGS sequence"/>
</dbReference>
<dbReference type="PROSITE" id="PS51384">
    <property type="entry name" value="FAD_FR"/>
    <property type="match status" value="1"/>
</dbReference>
<dbReference type="RefSeq" id="WP_200254559.1">
    <property type="nucleotide sequence ID" value="NZ_JAENIQ020000004.1"/>
</dbReference>
<sequence length="385" mass="41984">MHHENLKPVAIRLRIHADSFRERVNARFFREHPTDRQLFPVDSHDVHADLPTVLAWTLTRTPVDGALPDQVRTILAQLGRENRRFRMPTAHYGTLARVSRGELGRIISNLPPELVTGADTALAECFGVMAEAAAVEDAAGVPDSRTAEVVEVERRCARVSVVRLLADTPVPYAAGQYLPVTSDTTTRGLWRDLSPAIPANDVGQVEFHVFADRDDTTGRLLATPQPGDRWRIGAPLGRMSVDGSRDILMIAHSTGLAPLRAILLDMVMSGSGGRRTHLFFGADSPGELYDLRGLWELVAGVPWLSVTPVVVRESDPWWVRPTAFSSAPRGLHMQQTGTLAEIVPGYGTWEDRDVLIAGPDAVVADVAAALRAAGTPAENIRHNPA</sequence>
<name>A0A9Q4C9W9_9CORY</name>
<dbReference type="Pfam" id="PF00970">
    <property type="entry name" value="FAD_binding_6"/>
    <property type="match status" value="1"/>
</dbReference>
<dbReference type="PANTHER" id="PTHR47354:SF5">
    <property type="entry name" value="PROTEIN RFBI"/>
    <property type="match status" value="1"/>
</dbReference>
<evidence type="ECO:0000256" key="2">
    <source>
        <dbReference type="ARBA" id="ARBA00022714"/>
    </source>
</evidence>
<dbReference type="PANTHER" id="PTHR47354">
    <property type="entry name" value="NADH OXIDOREDUCTASE HCR"/>
    <property type="match status" value="1"/>
</dbReference>
<evidence type="ECO:0000313" key="5">
    <source>
        <dbReference type="EMBL" id="MCX7468991.1"/>
    </source>
</evidence>
<accession>A0A9Q4C9W9</accession>
<dbReference type="InterPro" id="IPR017927">
    <property type="entry name" value="FAD-bd_FR_type"/>
</dbReference>
<dbReference type="SUPFAM" id="SSF52343">
    <property type="entry name" value="Ferredoxin reductase-like, C-terminal NADP-linked domain"/>
    <property type="match status" value="1"/>
</dbReference>
<comment type="cofactor">
    <cofactor evidence="1">
        <name>FAD</name>
        <dbReference type="ChEBI" id="CHEBI:57692"/>
    </cofactor>
</comment>